<dbReference type="PROSITE" id="PS51706">
    <property type="entry name" value="G_ENGB"/>
    <property type="match status" value="1"/>
</dbReference>
<dbReference type="InterPro" id="IPR027417">
    <property type="entry name" value="P-loop_NTPase"/>
</dbReference>
<dbReference type="EMBL" id="JAOPGA020001192">
    <property type="protein sequence ID" value="KAL0485959.1"/>
    <property type="molecule type" value="Genomic_DNA"/>
</dbReference>
<dbReference type="SUPFAM" id="SSF52540">
    <property type="entry name" value="P-loop containing nucleoside triphosphate hydrolases"/>
    <property type="match status" value="1"/>
</dbReference>
<evidence type="ECO:0000259" key="5">
    <source>
        <dbReference type="PROSITE" id="PS51706"/>
    </source>
</evidence>
<evidence type="ECO:0000256" key="4">
    <source>
        <dbReference type="ARBA" id="ARBA00023134"/>
    </source>
</evidence>
<keyword evidence="1" id="KW-0479">Metal-binding</keyword>
<dbReference type="Pfam" id="PF01926">
    <property type="entry name" value="MMR_HSR1"/>
    <property type="match status" value="1"/>
</dbReference>
<keyword evidence="3" id="KW-0460">Magnesium</keyword>
<feature type="domain" description="EngB-type G" evidence="5">
    <location>
        <begin position="137"/>
        <end position="206"/>
    </location>
</feature>
<proteinExistence type="predicted"/>
<dbReference type="InterPro" id="IPR006073">
    <property type="entry name" value="GTP-bd"/>
</dbReference>
<dbReference type="PANTHER" id="PTHR11649">
    <property type="entry name" value="MSS1/TRME-RELATED GTP-BINDING PROTEIN"/>
    <property type="match status" value="1"/>
</dbReference>
<evidence type="ECO:0000256" key="2">
    <source>
        <dbReference type="ARBA" id="ARBA00022741"/>
    </source>
</evidence>
<accession>A0AAW2Z9G0</accession>
<dbReference type="GO" id="GO:0005525">
    <property type="term" value="F:GTP binding"/>
    <property type="evidence" value="ECO:0007669"/>
    <property type="project" value="UniProtKB-KW"/>
</dbReference>
<dbReference type="AlphaFoldDB" id="A0AAW2Z9G0"/>
<dbReference type="GO" id="GO:0046872">
    <property type="term" value="F:metal ion binding"/>
    <property type="evidence" value="ECO:0007669"/>
    <property type="project" value="UniProtKB-KW"/>
</dbReference>
<dbReference type="Gene3D" id="3.40.50.300">
    <property type="entry name" value="P-loop containing nucleotide triphosphate hydrolases"/>
    <property type="match status" value="1"/>
</dbReference>
<evidence type="ECO:0000256" key="1">
    <source>
        <dbReference type="ARBA" id="ARBA00022723"/>
    </source>
</evidence>
<evidence type="ECO:0000256" key="3">
    <source>
        <dbReference type="ARBA" id="ARBA00022842"/>
    </source>
</evidence>
<keyword evidence="7" id="KW-1185">Reference proteome</keyword>
<keyword evidence="4" id="KW-0342">GTP-binding</keyword>
<reference evidence="6 7" key="1">
    <citation type="submission" date="2024-03" db="EMBL/GenBank/DDBJ databases">
        <title>The Acrasis kona genome and developmental transcriptomes reveal deep origins of eukaryotic multicellular pathways.</title>
        <authorList>
            <person name="Sheikh S."/>
            <person name="Fu C.-J."/>
            <person name="Brown M.W."/>
            <person name="Baldauf S.L."/>
        </authorList>
    </citation>
    <scope>NUCLEOTIDE SEQUENCE [LARGE SCALE GENOMIC DNA]</scope>
    <source>
        <strain evidence="6 7">ATCC MYA-3509</strain>
    </source>
</reference>
<evidence type="ECO:0000313" key="6">
    <source>
        <dbReference type="EMBL" id="KAL0485959.1"/>
    </source>
</evidence>
<comment type="caution">
    <text evidence="6">The sequence shown here is derived from an EMBL/GenBank/DDBJ whole genome shotgun (WGS) entry which is preliminary data.</text>
</comment>
<sequence>MFNITRFTKPTQYGSWLIRSHVTCRYFGQTIFRDEHDCQDDLVVDSDEELTKWAPLTRLEKREREKIISKAERQQEQEAMKLPDADGFYFRNYKMPSSNTIDPLRKHILQDAEYLFSLPSDIIASCAAMHELPDLKNIPEVAIAGRSNVGKSSFINALLGRDLCVVSQTAGRTRRLNYFNVGRYMYIVDLPGYGFCQRRQTKNTRL</sequence>
<dbReference type="InterPro" id="IPR030393">
    <property type="entry name" value="G_ENGB_dom"/>
</dbReference>
<dbReference type="Proteomes" id="UP001431209">
    <property type="component" value="Unassembled WGS sequence"/>
</dbReference>
<protein>
    <submittedName>
        <fullName evidence="6">GTP-binding protein EngB</fullName>
    </submittedName>
</protein>
<gene>
    <name evidence="6" type="ORF">AKO1_001693</name>
</gene>
<name>A0AAW2Z9G0_9EUKA</name>
<dbReference type="PANTHER" id="PTHR11649:SF13">
    <property type="entry name" value="ENGB-TYPE G DOMAIN-CONTAINING PROTEIN"/>
    <property type="match status" value="1"/>
</dbReference>
<organism evidence="6 7">
    <name type="scientific">Acrasis kona</name>
    <dbReference type="NCBI Taxonomy" id="1008807"/>
    <lineage>
        <taxon>Eukaryota</taxon>
        <taxon>Discoba</taxon>
        <taxon>Heterolobosea</taxon>
        <taxon>Tetramitia</taxon>
        <taxon>Eutetramitia</taxon>
        <taxon>Acrasidae</taxon>
        <taxon>Acrasis</taxon>
    </lineage>
</organism>
<keyword evidence="2" id="KW-0547">Nucleotide-binding</keyword>
<evidence type="ECO:0000313" key="7">
    <source>
        <dbReference type="Proteomes" id="UP001431209"/>
    </source>
</evidence>